<organism evidence="4 5">
    <name type="scientific">Protopolystoma xenopodis</name>
    <dbReference type="NCBI Taxonomy" id="117903"/>
    <lineage>
        <taxon>Eukaryota</taxon>
        <taxon>Metazoa</taxon>
        <taxon>Spiralia</taxon>
        <taxon>Lophotrochozoa</taxon>
        <taxon>Platyhelminthes</taxon>
        <taxon>Monogenea</taxon>
        <taxon>Polyopisthocotylea</taxon>
        <taxon>Polystomatidea</taxon>
        <taxon>Polystomatidae</taxon>
        <taxon>Protopolystoma</taxon>
    </lineage>
</organism>
<reference evidence="4" key="1">
    <citation type="submission" date="2018-11" db="EMBL/GenBank/DDBJ databases">
        <authorList>
            <consortium name="Pathogen Informatics"/>
        </authorList>
    </citation>
    <scope>NUCLEOTIDE SEQUENCE</scope>
</reference>
<dbReference type="AlphaFoldDB" id="A0A3S5FF45"/>
<keyword evidence="2" id="KW-0677">Repeat</keyword>
<dbReference type="EMBL" id="CAAALY010103200">
    <property type="protein sequence ID" value="VEL29443.1"/>
    <property type="molecule type" value="Genomic_DNA"/>
</dbReference>
<dbReference type="Gene3D" id="3.80.10.10">
    <property type="entry name" value="Ribonuclease Inhibitor"/>
    <property type="match status" value="1"/>
</dbReference>
<dbReference type="Proteomes" id="UP000784294">
    <property type="component" value="Unassembled WGS sequence"/>
</dbReference>
<proteinExistence type="predicted"/>
<feature type="region of interest" description="Disordered" evidence="3">
    <location>
        <begin position="1"/>
        <end position="23"/>
    </location>
</feature>
<evidence type="ECO:0000256" key="2">
    <source>
        <dbReference type="ARBA" id="ARBA00022737"/>
    </source>
</evidence>
<dbReference type="PROSITE" id="PS51450">
    <property type="entry name" value="LRR"/>
    <property type="match status" value="5"/>
</dbReference>
<dbReference type="PANTHER" id="PTHR46652">
    <property type="entry name" value="LEUCINE-RICH REPEAT AND IQ DOMAIN-CONTAINING PROTEIN 1-RELATED"/>
    <property type="match status" value="1"/>
</dbReference>
<protein>
    <recommendedName>
        <fullName evidence="6">Protein phosphatase 1 regulatory subunit 7</fullName>
    </recommendedName>
</protein>
<dbReference type="Pfam" id="PF14580">
    <property type="entry name" value="LRR_9"/>
    <property type="match status" value="1"/>
</dbReference>
<dbReference type="InterPro" id="IPR001611">
    <property type="entry name" value="Leu-rich_rpt"/>
</dbReference>
<dbReference type="OrthoDB" id="7451790at2759"/>
<comment type="caution">
    <text evidence="4">The sequence shown here is derived from an EMBL/GenBank/DDBJ whole genome shotgun (WGS) entry which is preliminary data.</text>
</comment>
<dbReference type="SMART" id="SM00365">
    <property type="entry name" value="LRR_SD22"/>
    <property type="match status" value="6"/>
</dbReference>
<name>A0A3S5FF45_9PLAT</name>
<keyword evidence="5" id="KW-1185">Reference proteome</keyword>
<dbReference type="InterPro" id="IPR032675">
    <property type="entry name" value="LRR_dom_sf"/>
</dbReference>
<evidence type="ECO:0000313" key="5">
    <source>
        <dbReference type="Proteomes" id="UP000784294"/>
    </source>
</evidence>
<accession>A0A3S5FF45</accession>
<feature type="non-terminal residue" evidence="4">
    <location>
        <position position="1"/>
    </location>
</feature>
<evidence type="ECO:0000313" key="4">
    <source>
        <dbReference type="EMBL" id="VEL29443.1"/>
    </source>
</evidence>
<dbReference type="PANTHER" id="PTHR46652:SF8">
    <property type="entry name" value="LEUCINE RICH REPEAT CONTAINING 23"/>
    <property type="match status" value="1"/>
</dbReference>
<keyword evidence="1" id="KW-0433">Leucine-rich repeat</keyword>
<dbReference type="SUPFAM" id="SSF52058">
    <property type="entry name" value="L domain-like"/>
    <property type="match status" value="1"/>
</dbReference>
<dbReference type="InterPro" id="IPR050836">
    <property type="entry name" value="SDS22/Internalin_LRR"/>
</dbReference>
<gene>
    <name evidence="4" type="ORF">PXEA_LOCUS22883</name>
</gene>
<evidence type="ECO:0000256" key="3">
    <source>
        <dbReference type="SAM" id="MobiDB-lite"/>
    </source>
</evidence>
<evidence type="ECO:0008006" key="6">
    <source>
        <dbReference type="Google" id="ProtNLM"/>
    </source>
</evidence>
<evidence type="ECO:0000256" key="1">
    <source>
        <dbReference type="ARBA" id="ARBA00022614"/>
    </source>
</evidence>
<sequence length="222" mass="25353">MTNFLENAKGPVTIQDQSESSEKPLIDRNEFGNKNMTVSEESQKCFEVDELEIEDFAAQEIDLNHCRIKSISHLELFPNVKILCLRNNIIKKIENMEPVSLTLVDLDLYDNQITKVENLDCLKELTCLDLSFNRIRIIENVAEMIKLKKLFFVNNKLRKIENLDALTSLEMLELGSNKIRVLENLGSLANLDQLFVGKNKITKLEGLDSLTNLKLLSIQASL</sequence>